<gene>
    <name evidence="6" type="ORF">FWJ32_09175</name>
</gene>
<dbReference type="Proteomes" id="UP000322976">
    <property type="component" value="Unassembled WGS sequence"/>
</dbReference>
<dbReference type="SUPFAM" id="SSF51735">
    <property type="entry name" value="NAD(P)-binding Rossmann-fold domains"/>
    <property type="match status" value="1"/>
</dbReference>
<dbReference type="Pfam" id="PF08240">
    <property type="entry name" value="ADH_N"/>
    <property type="match status" value="1"/>
</dbReference>
<dbReference type="InterPro" id="IPR013154">
    <property type="entry name" value="ADH-like_N"/>
</dbReference>
<dbReference type="InterPro" id="IPR013149">
    <property type="entry name" value="ADH-like_C"/>
</dbReference>
<dbReference type="CDD" id="cd08235">
    <property type="entry name" value="iditol_2_DH_like"/>
    <property type="match status" value="1"/>
</dbReference>
<dbReference type="Gene3D" id="3.40.50.720">
    <property type="entry name" value="NAD(P)-binding Rossmann-like Domain"/>
    <property type="match status" value="1"/>
</dbReference>
<dbReference type="PROSITE" id="PS00059">
    <property type="entry name" value="ADH_ZINC"/>
    <property type="match status" value="1"/>
</dbReference>
<evidence type="ECO:0000256" key="4">
    <source>
        <dbReference type="RuleBase" id="RU361277"/>
    </source>
</evidence>
<evidence type="ECO:0000256" key="1">
    <source>
        <dbReference type="ARBA" id="ARBA00022723"/>
    </source>
</evidence>
<dbReference type="InterPro" id="IPR011032">
    <property type="entry name" value="GroES-like_sf"/>
</dbReference>
<evidence type="ECO:0000313" key="6">
    <source>
        <dbReference type="EMBL" id="TZE81502.1"/>
    </source>
</evidence>
<evidence type="ECO:0000256" key="3">
    <source>
        <dbReference type="ARBA" id="ARBA00023002"/>
    </source>
</evidence>
<dbReference type="AlphaFoldDB" id="A0A5D8QAK9"/>
<feature type="domain" description="Enoyl reductase (ER)" evidence="5">
    <location>
        <begin position="19"/>
        <end position="354"/>
    </location>
</feature>
<protein>
    <submittedName>
        <fullName evidence="6">Alcohol dehydrogenase catalytic domain-containing protein</fullName>
    </submittedName>
</protein>
<dbReference type="InterPro" id="IPR050129">
    <property type="entry name" value="Zn_alcohol_dh"/>
</dbReference>
<name>A0A5D8QAK9_9THEO</name>
<keyword evidence="2 4" id="KW-0862">Zinc</keyword>
<evidence type="ECO:0000259" key="5">
    <source>
        <dbReference type="SMART" id="SM00829"/>
    </source>
</evidence>
<keyword evidence="7" id="KW-1185">Reference proteome</keyword>
<evidence type="ECO:0000256" key="2">
    <source>
        <dbReference type="ARBA" id="ARBA00022833"/>
    </source>
</evidence>
<dbReference type="InterPro" id="IPR020843">
    <property type="entry name" value="ER"/>
</dbReference>
<organism evidence="6 7">
    <name type="scientific">Calorimonas adulescens</name>
    <dbReference type="NCBI Taxonomy" id="2606906"/>
    <lineage>
        <taxon>Bacteria</taxon>
        <taxon>Bacillati</taxon>
        <taxon>Bacillota</taxon>
        <taxon>Clostridia</taxon>
        <taxon>Thermoanaerobacterales</taxon>
        <taxon>Thermoanaerobacteraceae</taxon>
        <taxon>Calorimonas</taxon>
    </lineage>
</organism>
<comment type="similarity">
    <text evidence="4">Belongs to the zinc-containing alcohol dehydrogenase family.</text>
</comment>
<proteinExistence type="inferred from homology"/>
<dbReference type="GO" id="GO:0008270">
    <property type="term" value="F:zinc ion binding"/>
    <property type="evidence" value="ECO:0007669"/>
    <property type="project" value="InterPro"/>
</dbReference>
<dbReference type="InterPro" id="IPR036291">
    <property type="entry name" value="NAD(P)-bd_dom_sf"/>
</dbReference>
<dbReference type="SMART" id="SM00829">
    <property type="entry name" value="PKS_ER"/>
    <property type="match status" value="1"/>
</dbReference>
<comment type="cofactor">
    <cofactor evidence="4">
        <name>Zn(2+)</name>
        <dbReference type="ChEBI" id="CHEBI:29105"/>
    </cofactor>
</comment>
<dbReference type="PANTHER" id="PTHR43401:SF2">
    <property type="entry name" value="L-THREONINE 3-DEHYDROGENASE"/>
    <property type="match status" value="1"/>
</dbReference>
<keyword evidence="1 4" id="KW-0479">Metal-binding</keyword>
<dbReference type="EMBL" id="VTPS01000013">
    <property type="protein sequence ID" value="TZE81502.1"/>
    <property type="molecule type" value="Genomic_DNA"/>
</dbReference>
<comment type="caution">
    <text evidence="6">The sequence shown here is derived from an EMBL/GenBank/DDBJ whole genome shotgun (WGS) entry which is preliminary data.</text>
</comment>
<accession>A0A5D8QAK9</accession>
<evidence type="ECO:0000313" key="7">
    <source>
        <dbReference type="Proteomes" id="UP000322976"/>
    </source>
</evidence>
<dbReference type="Pfam" id="PF00107">
    <property type="entry name" value="ADH_zinc_N"/>
    <property type="match status" value="1"/>
</dbReference>
<dbReference type="InterPro" id="IPR002328">
    <property type="entry name" value="ADH_Zn_CS"/>
</dbReference>
<dbReference type="PANTHER" id="PTHR43401">
    <property type="entry name" value="L-THREONINE 3-DEHYDROGENASE"/>
    <property type="match status" value="1"/>
</dbReference>
<sequence length="358" mass="38869">MVKGTIKRSEDMKALVFKGINEMSVMDVPKPEIAENEILIKVDSCSICGTDVRTYKSGHTRIKGERILGHEFSGTVAEVGKDISGYNIGDRVIVVPGIPCGKCYYCQHGMQNLCDNRKIIGFDFDGAFAEYVKVPAIAIEMGNVKRIPDSLSLRNACLIEPFTAIYNGQNLLNISIGSSVAIIGGGPIGLMHSLQARYRGASKIALFDLSEDRCKMAERFDIDFIVNSGTKDPIEEADKITNGRGFDVVIVSCGSGIAQLQALQMVRKNGRVSFFAGLPHNNSIIQLDTNLIHYKQIGVFGANGSGPNEYEATIDFLGSGRINISDIISTELSIENALKGFEIVQTASALKVVIHPNM</sequence>
<dbReference type="Gene3D" id="3.90.180.10">
    <property type="entry name" value="Medium-chain alcohol dehydrogenases, catalytic domain"/>
    <property type="match status" value="1"/>
</dbReference>
<dbReference type="GO" id="GO:0016491">
    <property type="term" value="F:oxidoreductase activity"/>
    <property type="evidence" value="ECO:0007669"/>
    <property type="project" value="UniProtKB-KW"/>
</dbReference>
<dbReference type="SUPFAM" id="SSF50129">
    <property type="entry name" value="GroES-like"/>
    <property type="match status" value="1"/>
</dbReference>
<reference evidence="6 7" key="1">
    <citation type="submission" date="2019-08" db="EMBL/GenBank/DDBJ databases">
        <title>Calorimonas adulescens gen. nov., sp. nov., an anaerobic thermophilic bacterium from Sakhalin hot spring.</title>
        <authorList>
            <person name="Khomyakova M.A."/>
            <person name="Merkel A.Y."/>
            <person name="Novikov A."/>
            <person name="Bonch-Osmolovskaya E.A."/>
            <person name="Slobodkin A.I."/>
        </authorList>
    </citation>
    <scope>NUCLEOTIDE SEQUENCE [LARGE SCALE GENOMIC DNA]</scope>
    <source>
        <strain evidence="6 7">A05MB</strain>
    </source>
</reference>
<keyword evidence="3" id="KW-0560">Oxidoreductase</keyword>